<proteinExistence type="predicted"/>
<organism evidence="2">
    <name type="scientific">uncultured Caudovirales phage</name>
    <dbReference type="NCBI Taxonomy" id="2100421"/>
    <lineage>
        <taxon>Viruses</taxon>
        <taxon>Duplodnaviria</taxon>
        <taxon>Heunggongvirae</taxon>
        <taxon>Uroviricota</taxon>
        <taxon>Caudoviricetes</taxon>
        <taxon>Peduoviridae</taxon>
        <taxon>Maltschvirus</taxon>
        <taxon>Maltschvirus maltsch</taxon>
    </lineage>
</organism>
<name>A0A6J7X0P0_9CAUD</name>
<dbReference type="EMBL" id="LR798293">
    <property type="protein sequence ID" value="CAB5220803.1"/>
    <property type="molecule type" value="Genomic_DNA"/>
</dbReference>
<gene>
    <name evidence="2" type="ORF">UFOVP240_38</name>
</gene>
<accession>A0A6J7X0P0</accession>
<protein>
    <submittedName>
        <fullName evidence="2">Uncharacterized protein</fullName>
    </submittedName>
</protein>
<evidence type="ECO:0000313" key="2">
    <source>
        <dbReference type="EMBL" id="CAB5220803.1"/>
    </source>
</evidence>
<evidence type="ECO:0000256" key="1">
    <source>
        <dbReference type="SAM" id="MobiDB-lite"/>
    </source>
</evidence>
<feature type="compositionally biased region" description="Polar residues" evidence="1">
    <location>
        <begin position="119"/>
        <end position="132"/>
    </location>
</feature>
<feature type="region of interest" description="Disordered" evidence="1">
    <location>
        <begin position="111"/>
        <end position="132"/>
    </location>
</feature>
<sequence length="132" mass="15124">MNERIEKLIEQCTVQNFSDCTGGFETFDKEKFAELIVQECVNIVEGISPGYEDYRNQIEDAFRRDAISEMKSILSGEEKCWCHTCRPIDARDPESISMRLCPSCGNKRCPKATDHRNECTNSNEPNQEGSIY</sequence>
<reference evidence="2" key="1">
    <citation type="submission" date="2020-05" db="EMBL/GenBank/DDBJ databases">
        <authorList>
            <person name="Chiriac C."/>
            <person name="Salcher M."/>
            <person name="Ghai R."/>
            <person name="Kavagutti S V."/>
        </authorList>
    </citation>
    <scope>NUCLEOTIDE SEQUENCE</scope>
</reference>